<proteinExistence type="predicted"/>
<dbReference type="InterPro" id="IPR028098">
    <property type="entry name" value="Glyco_trans_4-like_N"/>
</dbReference>
<evidence type="ECO:0000259" key="3">
    <source>
        <dbReference type="Pfam" id="PF00534"/>
    </source>
</evidence>
<keyword evidence="1" id="KW-0328">Glycosyltransferase</keyword>
<gene>
    <name evidence="5" type="ORF">AVDCRST_MAG13-1763</name>
</gene>
<feature type="domain" description="Glycosyl transferase family 1" evidence="3">
    <location>
        <begin position="182"/>
        <end position="341"/>
    </location>
</feature>
<dbReference type="InterPro" id="IPR050194">
    <property type="entry name" value="Glycosyltransferase_grp1"/>
</dbReference>
<dbReference type="EMBL" id="CADCVO010000275">
    <property type="protein sequence ID" value="CAA9491501.1"/>
    <property type="molecule type" value="Genomic_DNA"/>
</dbReference>
<dbReference type="PANTHER" id="PTHR45947:SF3">
    <property type="entry name" value="SULFOQUINOVOSYL TRANSFERASE SQD2"/>
    <property type="match status" value="1"/>
</dbReference>
<dbReference type="AlphaFoldDB" id="A0A6J4S7P5"/>
<feature type="domain" description="Glycosyltransferase subfamily 4-like N-terminal" evidence="4">
    <location>
        <begin position="1"/>
        <end position="172"/>
    </location>
</feature>
<evidence type="ECO:0000256" key="2">
    <source>
        <dbReference type="ARBA" id="ARBA00022679"/>
    </source>
</evidence>
<dbReference type="GO" id="GO:0016757">
    <property type="term" value="F:glycosyltransferase activity"/>
    <property type="evidence" value="ECO:0007669"/>
    <property type="project" value="UniProtKB-KW"/>
</dbReference>
<dbReference type="PANTHER" id="PTHR45947">
    <property type="entry name" value="SULFOQUINOVOSYL TRANSFERASE SQD2"/>
    <property type="match status" value="1"/>
</dbReference>
<dbReference type="GO" id="GO:1901137">
    <property type="term" value="P:carbohydrate derivative biosynthetic process"/>
    <property type="evidence" value="ECO:0007669"/>
    <property type="project" value="UniProtKB-ARBA"/>
</dbReference>
<dbReference type="Pfam" id="PF13439">
    <property type="entry name" value="Glyco_transf_4"/>
    <property type="match status" value="1"/>
</dbReference>
<feature type="non-terminal residue" evidence="5">
    <location>
        <position position="1"/>
    </location>
</feature>
<sequence>GGLARHVGRLSDELAAQGHEVHVVTRAGPGPSGDAVREGVHVHRVPASRTPWDLDAFLAWIDELNAGLLAAGRALGGGFDVVHGHDWLVGRAADALARGLGVPLVMTFHATEHGRHEGRVAHHPQDRIHASERALARRADAVIACSRFMGAHVTEVFGLDPARVRVIANGIDAPAAAPRRAAREDGERLVLLVGRLVYEKGFQVALDALPAVLAAVPGARFVVAGSGPYEEELRAQAERLGLLDRGAFLGWTGDAALAELYAAADVCAVPSLFEPFGLVALEAMAAGCPVVAADTGGLREVVPDGTGLRVRPGDAGDLARALAEVLTDPGRAVTLAAAARAHAAGFGWGAAARRTAEVYAQVVAGAR</sequence>
<dbReference type="SUPFAM" id="SSF53756">
    <property type="entry name" value="UDP-Glycosyltransferase/glycogen phosphorylase"/>
    <property type="match status" value="1"/>
</dbReference>
<keyword evidence="2 5" id="KW-0808">Transferase</keyword>
<dbReference type="Pfam" id="PF00534">
    <property type="entry name" value="Glycos_transf_1"/>
    <property type="match status" value="1"/>
</dbReference>
<name>A0A6J4S7P5_9ACTN</name>
<organism evidence="5">
    <name type="scientific">uncultured Solirubrobacteraceae bacterium</name>
    <dbReference type="NCBI Taxonomy" id="1162706"/>
    <lineage>
        <taxon>Bacteria</taxon>
        <taxon>Bacillati</taxon>
        <taxon>Actinomycetota</taxon>
        <taxon>Thermoleophilia</taxon>
        <taxon>Solirubrobacterales</taxon>
        <taxon>Solirubrobacteraceae</taxon>
        <taxon>environmental samples</taxon>
    </lineage>
</organism>
<accession>A0A6J4S7P5</accession>
<reference evidence="5" key="1">
    <citation type="submission" date="2020-02" db="EMBL/GenBank/DDBJ databases">
        <authorList>
            <person name="Meier V. D."/>
        </authorList>
    </citation>
    <scope>NUCLEOTIDE SEQUENCE</scope>
    <source>
        <strain evidence="5">AVDCRST_MAG13</strain>
    </source>
</reference>
<dbReference type="CDD" id="cd03801">
    <property type="entry name" value="GT4_PimA-like"/>
    <property type="match status" value="1"/>
</dbReference>
<dbReference type="Gene3D" id="3.40.50.2000">
    <property type="entry name" value="Glycogen Phosphorylase B"/>
    <property type="match status" value="2"/>
</dbReference>
<evidence type="ECO:0000256" key="1">
    <source>
        <dbReference type="ARBA" id="ARBA00022676"/>
    </source>
</evidence>
<dbReference type="InterPro" id="IPR001296">
    <property type="entry name" value="Glyco_trans_1"/>
</dbReference>
<evidence type="ECO:0000313" key="5">
    <source>
        <dbReference type="EMBL" id="CAA9491501.1"/>
    </source>
</evidence>
<evidence type="ECO:0000259" key="4">
    <source>
        <dbReference type="Pfam" id="PF13439"/>
    </source>
</evidence>
<protein>
    <submittedName>
        <fullName evidence="5">Glycosyl transferase, group 1</fullName>
    </submittedName>
</protein>